<dbReference type="Proteomes" id="UP000789366">
    <property type="component" value="Unassembled WGS sequence"/>
</dbReference>
<protein>
    <submittedName>
        <fullName evidence="1">16566_t:CDS:1</fullName>
    </submittedName>
</protein>
<comment type="caution">
    <text evidence="1">The sequence shown here is derived from an EMBL/GenBank/DDBJ whole genome shotgun (WGS) entry which is preliminary data.</text>
</comment>
<organism evidence="1 2">
    <name type="scientific">Cetraspora pellucida</name>
    <dbReference type="NCBI Taxonomy" id="1433469"/>
    <lineage>
        <taxon>Eukaryota</taxon>
        <taxon>Fungi</taxon>
        <taxon>Fungi incertae sedis</taxon>
        <taxon>Mucoromycota</taxon>
        <taxon>Glomeromycotina</taxon>
        <taxon>Glomeromycetes</taxon>
        <taxon>Diversisporales</taxon>
        <taxon>Gigasporaceae</taxon>
        <taxon>Cetraspora</taxon>
    </lineage>
</organism>
<evidence type="ECO:0000313" key="2">
    <source>
        <dbReference type="Proteomes" id="UP000789366"/>
    </source>
</evidence>
<reference evidence="1" key="1">
    <citation type="submission" date="2021-06" db="EMBL/GenBank/DDBJ databases">
        <authorList>
            <person name="Kallberg Y."/>
            <person name="Tangrot J."/>
            <person name="Rosling A."/>
        </authorList>
    </citation>
    <scope>NUCLEOTIDE SEQUENCE</scope>
    <source>
        <strain evidence="1">28 12/20/2015</strain>
    </source>
</reference>
<sequence length="57" mass="6789">FVSRNVDIVFSLISGWAFKEVQKFEKKDFAQDMYQELQNYAQKDEINTDEVPKLIMI</sequence>
<proteinExistence type="predicted"/>
<keyword evidence="2" id="KW-1185">Reference proteome</keyword>
<accession>A0ACA9PD75</accession>
<gene>
    <name evidence="1" type="ORF">SPELUC_LOCUS11417</name>
</gene>
<feature type="non-terminal residue" evidence="1">
    <location>
        <position position="1"/>
    </location>
</feature>
<evidence type="ECO:0000313" key="1">
    <source>
        <dbReference type="EMBL" id="CAG8703919.1"/>
    </source>
</evidence>
<name>A0ACA9PD75_9GLOM</name>
<dbReference type="EMBL" id="CAJVPW010024192">
    <property type="protein sequence ID" value="CAG8703919.1"/>
    <property type="molecule type" value="Genomic_DNA"/>
</dbReference>